<evidence type="ECO:0000313" key="2">
    <source>
        <dbReference type="Proteomes" id="UP000006380"/>
    </source>
</evidence>
<organism evidence="1 2">
    <name type="scientific">Campylobacter curvus (strain 525.92)</name>
    <dbReference type="NCBI Taxonomy" id="360105"/>
    <lineage>
        <taxon>Bacteria</taxon>
        <taxon>Pseudomonadati</taxon>
        <taxon>Campylobacterota</taxon>
        <taxon>Epsilonproteobacteria</taxon>
        <taxon>Campylobacterales</taxon>
        <taxon>Campylobacteraceae</taxon>
        <taxon>Campylobacter</taxon>
    </lineage>
</organism>
<reference evidence="1" key="1">
    <citation type="submission" date="2016-07" db="EMBL/GenBank/DDBJ databases">
        <title>Comparative genomics of the Campylobacter concisus group.</title>
        <authorList>
            <person name="Miller W.G."/>
            <person name="Yee E."/>
            <person name="Chapman M.H."/>
            <person name="Huynh S."/>
            <person name="Bono J.L."/>
            <person name="On S.L.W."/>
            <person name="StLeger J."/>
            <person name="Foster G."/>
            <person name="Parker C.T."/>
        </authorList>
    </citation>
    <scope>NUCLEOTIDE SEQUENCE</scope>
    <source>
        <strain evidence="1">525.92</strain>
    </source>
</reference>
<accession>A7GWA2</accession>
<dbReference type="Proteomes" id="UP000006380">
    <property type="component" value="Chromosome"/>
</dbReference>
<dbReference type="EMBL" id="CP000767">
    <property type="protein sequence ID" value="EAU01119.3"/>
    <property type="molecule type" value="Genomic_DNA"/>
</dbReference>
<dbReference type="STRING" id="360105.CCV52592_0819"/>
<name>A7GWA2_CAMC5</name>
<gene>
    <name evidence="1" type="ORF">CCV52592_0819</name>
</gene>
<protein>
    <submittedName>
        <fullName evidence="1">Uncharacterized protein</fullName>
    </submittedName>
</protein>
<dbReference type="KEGG" id="ccv:CCV52592_0819"/>
<sequence>MSDIRLIPAPLDMEFELDEAGDKKFLREFNSVLPGDEDPLGAWLKRAKSRGETKDSDQILLTLMIELHRKVDALSEYVKNEHKRYLPLSKSVKIDAIGFEYVRISEHKFEANKRYYARILMPVFPKRTIALYLLALDERTAKIDTMHEEDESDWNAYVTARERVMIRELRSGS</sequence>
<dbReference type="RefSeq" id="WP_041743154.1">
    <property type="nucleotide sequence ID" value="NC_009715.2"/>
</dbReference>
<proteinExistence type="predicted"/>
<dbReference type="AlphaFoldDB" id="A7GWA2"/>
<evidence type="ECO:0000313" key="1">
    <source>
        <dbReference type="EMBL" id="EAU01119.3"/>
    </source>
</evidence>
<dbReference type="OrthoDB" id="5339222at2"/>
<keyword evidence="2" id="KW-1185">Reference proteome</keyword>